<organism evidence="3 4">
    <name type="scientific">Hermanssonia centrifuga</name>
    <dbReference type="NCBI Taxonomy" id="98765"/>
    <lineage>
        <taxon>Eukaryota</taxon>
        <taxon>Fungi</taxon>
        <taxon>Dikarya</taxon>
        <taxon>Basidiomycota</taxon>
        <taxon>Agaricomycotina</taxon>
        <taxon>Agaricomycetes</taxon>
        <taxon>Polyporales</taxon>
        <taxon>Meruliaceae</taxon>
        <taxon>Hermanssonia</taxon>
    </lineage>
</organism>
<name>A0A2R6RIG6_9APHY</name>
<gene>
    <name evidence="3" type="ORF">PHLCEN_2v2700</name>
</gene>
<protein>
    <submittedName>
        <fullName evidence="3">Uncharacterized protein</fullName>
    </submittedName>
</protein>
<comment type="caution">
    <text evidence="3">The sequence shown here is derived from an EMBL/GenBank/DDBJ whole genome shotgun (WGS) entry which is preliminary data.</text>
</comment>
<evidence type="ECO:0000313" key="4">
    <source>
        <dbReference type="Proteomes" id="UP000186601"/>
    </source>
</evidence>
<feature type="signal peptide" evidence="2">
    <location>
        <begin position="1"/>
        <end position="19"/>
    </location>
</feature>
<feature type="compositionally biased region" description="Basic and acidic residues" evidence="1">
    <location>
        <begin position="77"/>
        <end position="89"/>
    </location>
</feature>
<feature type="region of interest" description="Disordered" evidence="1">
    <location>
        <begin position="70"/>
        <end position="97"/>
    </location>
</feature>
<accession>A0A2R6RIG6</accession>
<evidence type="ECO:0000313" key="3">
    <source>
        <dbReference type="EMBL" id="PSS29804.1"/>
    </source>
</evidence>
<keyword evidence="4" id="KW-1185">Reference proteome</keyword>
<reference evidence="3 4" key="1">
    <citation type="submission" date="2018-02" db="EMBL/GenBank/DDBJ databases">
        <title>Genome sequence of the basidiomycete white-rot fungus Phlebia centrifuga.</title>
        <authorList>
            <person name="Granchi Z."/>
            <person name="Peng M."/>
            <person name="de Vries R.P."/>
            <person name="Hilden K."/>
            <person name="Makela M.R."/>
            <person name="Grigoriev I."/>
            <person name="Riley R."/>
        </authorList>
    </citation>
    <scope>NUCLEOTIDE SEQUENCE [LARGE SCALE GENOMIC DNA]</scope>
    <source>
        <strain evidence="3 4">FBCC195</strain>
    </source>
</reference>
<sequence length="97" mass="10231">MFNLAIQSVLALLVVYAWALPSVPPAHDHTGVAVNIPKHAARDVADRVVPGLDETLAGLGLKRETYEVDVPGSYPDKGTDTAGLRRDDGPASDSVVL</sequence>
<dbReference type="AlphaFoldDB" id="A0A2R6RIG6"/>
<proteinExistence type="predicted"/>
<evidence type="ECO:0000256" key="2">
    <source>
        <dbReference type="SAM" id="SignalP"/>
    </source>
</evidence>
<dbReference type="Proteomes" id="UP000186601">
    <property type="component" value="Unassembled WGS sequence"/>
</dbReference>
<keyword evidence="2" id="KW-0732">Signal</keyword>
<evidence type="ECO:0000256" key="1">
    <source>
        <dbReference type="SAM" id="MobiDB-lite"/>
    </source>
</evidence>
<feature type="chain" id="PRO_5015341781" evidence="2">
    <location>
        <begin position="20"/>
        <end position="97"/>
    </location>
</feature>
<dbReference type="EMBL" id="MLYV02000255">
    <property type="protein sequence ID" value="PSS29804.1"/>
    <property type="molecule type" value="Genomic_DNA"/>
</dbReference>